<protein>
    <submittedName>
        <fullName evidence="1">Uncharacterized protein</fullName>
    </submittedName>
</protein>
<keyword evidence="2" id="KW-1185">Reference proteome</keyword>
<sequence length="72" mass="7799">MRVSCAQPRVLSAVLHHTNPGTRNTGPWIRNTDSGKRNTVVAGYSDRRFAAAATRSSVAVRATRTWDPPPGP</sequence>
<reference evidence="2" key="1">
    <citation type="journal article" date="2019" name="Int. J. Syst. Evol. Microbiol.">
        <title>The Global Catalogue of Microorganisms (GCM) 10K type strain sequencing project: providing services to taxonomists for standard genome sequencing and annotation.</title>
        <authorList>
            <consortium name="The Broad Institute Genomics Platform"/>
            <consortium name="The Broad Institute Genome Sequencing Center for Infectious Disease"/>
            <person name="Wu L."/>
            <person name="Ma J."/>
        </authorList>
    </citation>
    <scope>NUCLEOTIDE SEQUENCE [LARGE SCALE GENOMIC DNA]</scope>
    <source>
        <strain evidence="2">JCM 13023</strain>
    </source>
</reference>
<gene>
    <name evidence="1" type="ORF">GCM10009676_35520</name>
</gene>
<evidence type="ECO:0000313" key="1">
    <source>
        <dbReference type="EMBL" id="GAA1246311.1"/>
    </source>
</evidence>
<name>A0ABP4H0I3_9PSEU</name>
<proteinExistence type="predicted"/>
<dbReference type="Proteomes" id="UP001500653">
    <property type="component" value="Unassembled WGS sequence"/>
</dbReference>
<organism evidence="1 2">
    <name type="scientific">Prauserella halophila</name>
    <dbReference type="NCBI Taxonomy" id="185641"/>
    <lineage>
        <taxon>Bacteria</taxon>
        <taxon>Bacillati</taxon>
        <taxon>Actinomycetota</taxon>
        <taxon>Actinomycetes</taxon>
        <taxon>Pseudonocardiales</taxon>
        <taxon>Pseudonocardiaceae</taxon>
        <taxon>Prauserella</taxon>
    </lineage>
</organism>
<evidence type="ECO:0000313" key="2">
    <source>
        <dbReference type="Proteomes" id="UP001500653"/>
    </source>
</evidence>
<comment type="caution">
    <text evidence="1">The sequence shown here is derived from an EMBL/GenBank/DDBJ whole genome shotgun (WGS) entry which is preliminary data.</text>
</comment>
<accession>A0ABP4H0I3</accession>
<dbReference type="EMBL" id="BAAALN010000012">
    <property type="protein sequence ID" value="GAA1246311.1"/>
    <property type="molecule type" value="Genomic_DNA"/>
</dbReference>